<proteinExistence type="inferred from homology"/>
<gene>
    <name evidence="6" type="ORF">CVLEPA_LOCUS23812</name>
</gene>
<dbReference type="PIRSF" id="PIRSF036881">
    <property type="entry name" value="PAT"/>
    <property type="match status" value="1"/>
</dbReference>
<dbReference type="PANTHER" id="PTHR14024">
    <property type="entry name" value="PERILIPIN"/>
    <property type="match status" value="1"/>
</dbReference>
<evidence type="ECO:0000256" key="1">
    <source>
        <dbReference type="ARBA" id="ARBA00004502"/>
    </source>
</evidence>
<evidence type="ECO:0000313" key="7">
    <source>
        <dbReference type="Proteomes" id="UP001642483"/>
    </source>
</evidence>
<dbReference type="Proteomes" id="UP001642483">
    <property type="component" value="Unassembled WGS sequence"/>
</dbReference>
<keyword evidence="7" id="KW-1185">Reference proteome</keyword>
<dbReference type="Gene3D" id="1.20.120.340">
    <property type="entry name" value="Flagellar protein FliS"/>
    <property type="match status" value="1"/>
</dbReference>
<organism evidence="6 7">
    <name type="scientific">Clavelina lepadiformis</name>
    <name type="common">Light-bulb sea squirt</name>
    <name type="synonym">Ascidia lepadiformis</name>
    <dbReference type="NCBI Taxonomy" id="159417"/>
    <lineage>
        <taxon>Eukaryota</taxon>
        <taxon>Metazoa</taxon>
        <taxon>Chordata</taxon>
        <taxon>Tunicata</taxon>
        <taxon>Ascidiacea</taxon>
        <taxon>Aplousobranchia</taxon>
        <taxon>Clavelinidae</taxon>
        <taxon>Clavelina</taxon>
    </lineage>
</organism>
<dbReference type="SUPFAM" id="SSF109775">
    <property type="entry name" value="Mannose-6-phosphate receptor binding protein 1 (Tip47), C-terminal domain"/>
    <property type="match status" value="1"/>
</dbReference>
<dbReference type="Pfam" id="PF03036">
    <property type="entry name" value="Perilipin"/>
    <property type="match status" value="1"/>
</dbReference>
<feature type="region of interest" description="Disordered" evidence="5">
    <location>
        <begin position="146"/>
        <end position="181"/>
    </location>
</feature>
<comment type="caution">
    <text evidence="6">The sequence shown here is derived from an EMBL/GenBank/DDBJ whole genome shotgun (WGS) entry which is preliminary data.</text>
</comment>
<name>A0ABP0GM47_CLALP</name>
<sequence length="378" mass="42795">MTEVAKMNTEFRSKVTGFNEDEFEEENALERVVNLPVVASTWNAMQSYYANVKKAYPTVTPYLQAAENLTTTAANIAMATSRPVVDKIGPTVNMYANFGLDKLEDKVPIIRKQPDEIYECTKSSATNMLTRQVDRALSTTESYVDYYLPSDDEGSDRSDEDFSSDEETEEDVEEEKLGVQKPGERIRNISDKVRRRSYKRAMNKWRGVHTRSKEALSKLHFTVDLIQYAQSGLASTSSSLITTANEKIHSTSDIINKQVEEKVMSRAARLTEQLNASCTRAFQYVQSSPHLQHLLDQAKKAKETTEDLYKAYANKTAIAELSHSLVESTRPKLKLIEDTLIELLGKISDQPFMAWLVKFYGALLLFYNHAKPAVARRS</sequence>
<dbReference type="InterPro" id="IPR004279">
    <property type="entry name" value="Perilipin"/>
</dbReference>
<protein>
    <recommendedName>
        <fullName evidence="8">Perilipin-2</fullName>
    </recommendedName>
</protein>
<evidence type="ECO:0008006" key="8">
    <source>
        <dbReference type="Google" id="ProtNLM"/>
    </source>
</evidence>
<evidence type="ECO:0000313" key="6">
    <source>
        <dbReference type="EMBL" id="CAK8691230.1"/>
    </source>
</evidence>
<dbReference type="EMBL" id="CAWYQH010000119">
    <property type="protein sequence ID" value="CAK8691230.1"/>
    <property type="molecule type" value="Genomic_DNA"/>
</dbReference>
<evidence type="ECO:0000256" key="5">
    <source>
        <dbReference type="SAM" id="MobiDB-lite"/>
    </source>
</evidence>
<feature type="compositionally biased region" description="Acidic residues" evidence="5">
    <location>
        <begin position="150"/>
        <end position="174"/>
    </location>
</feature>
<evidence type="ECO:0000256" key="2">
    <source>
        <dbReference type="ARBA" id="ARBA00006311"/>
    </source>
</evidence>
<comment type="subcellular location">
    <subcellularLocation>
        <location evidence="1">Lipid droplet</location>
    </subcellularLocation>
</comment>
<comment type="similarity">
    <text evidence="2 4">Belongs to the perilipin family.</text>
</comment>
<evidence type="ECO:0000256" key="4">
    <source>
        <dbReference type="PIRNR" id="PIRNR036881"/>
    </source>
</evidence>
<reference evidence="6 7" key="1">
    <citation type="submission" date="2024-02" db="EMBL/GenBank/DDBJ databases">
        <authorList>
            <person name="Daric V."/>
            <person name="Darras S."/>
        </authorList>
    </citation>
    <scope>NUCLEOTIDE SEQUENCE [LARGE SCALE GENOMIC DNA]</scope>
</reference>
<evidence type="ECO:0000256" key="3">
    <source>
        <dbReference type="ARBA" id="ARBA00022677"/>
    </source>
</evidence>
<accession>A0ABP0GM47</accession>
<keyword evidence="3" id="KW-0551">Lipid droplet</keyword>
<dbReference type="PANTHER" id="PTHR14024:SF49">
    <property type="entry name" value="LIPID STORAGE DROPLETS SURFACE-BINDING PROTEIN 1"/>
    <property type="match status" value="1"/>
</dbReference>